<feature type="site" description="Transition state stabilizer" evidence="16">
    <location>
        <position position="81"/>
    </location>
</feature>
<feature type="binding site" description="axial binding residue" evidence="15">
    <location>
        <position position="213"/>
    </location>
    <ligand>
        <name>heme b</name>
        <dbReference type="ChEBI" id="CHEBI:60344"/>
    </ligand>
    <ligandPart>
        <name>Fe</name>
        <dbReference type="ChEBI" id="CHEBI:18248"/>
    </ligandPart>
</feature>
<evidence type="ECO:0000256" key="18">
    <source>
        <dbReference type="RuleBase" id="RU362060"/>
    </source>
</evidence>
<dbReference type="InterPro" id="IPR002016">
    <property type="entry name" value="Haem_peroxidase"/>
</dbReference>
<dbReference type="PROSITE" id="PS50873">
    <property type="entry name" value="PEROXIDASE_4"/>
    <property type="match status" value="1"/>
</dbReference>
<accession>A0A8T2U6G0</accession>
<feature type="disulfide bond" evidence="17">
    <location>
        <begin position="87"/>
        <end position="92"/>
    </location>
</feature>
<organism evidence="21 22">
    <name type="scientific">Ceratopteris richardii</name>
    <name type="common">Triangle waterfern</name>
    <dbReference type="NCBI Taxonomy" id="49495"/>
    <lineage>
        <taxon>Eukaryota</taxon>
        <taxon>Viridiplantae</taxon>
        <taxon>Streptophyta</taxon>
        <taxon>Embryophyta</taxon>
        <taxon>Tracheophyta</taxon>
        <taxon>Polypodiopsida</taxon>
        <taxon>Polypodiidae</taxon>
        <taxon>Polypodiales</taxon>
        <taxon>Pteridineae</taxon>
        <taxon>Pteridaceae</taxon>
        <taxon>Parkerioideae</taxon>
        <taxon>Ceratopteris</taxon>
    </lineage>
</organism>
<keyword evidence="4 18" id="KW-0575">Peroxidase</keyword>
<keyword evidence="5 18" id="KW-0349">Heme</keyword>
<dbReference type="FunFam" id="1.10.420.10:FF:000001">
    <property type="entry name" value="Peroxidase"/>
    <property type="match status" value="1"/>
</dbReference>
<evidence type="ECO:0000256" key="16">
    <source>
        <dbReference type="PIRSR" id="PIRSR600823-4"/>
    </source>
</evidence>
<dbReference type="GO" id="GO:0140825">
    <property type="term" value="F:lactoperoxidase activity"/>
    <property type="evidence" value="ECO:0007669"/>
    <property type="project" value="UniProtKB-EC"/>
</dbReference>
<dbReference type="PROSITE" id="PS00435">
    <property type="entry name" value="PEROXIDASE_1"/>
    <property type="match status" value="1"/>
</dbReference>
<dbReference type="Gene3D" id="1.10.520.10">
    <property type="match status" value="1"/>
</dbReference>
<keyword evidence="9 15" id="KW-0408">Iron</keyword>
<evidence type="ECO:0000256" key="2">
    <source>
        <dbReference type="ARBA" id="ARBA00006873"/>
    </source>
</evidence>
<keyword evidence="7 15" id="KW-0106">Calcium</keyword>
<dbReference type="EC" id="1.11.1.7" evidence="3 18"/>
<feature type="binding site" evidence="15">
    <location>
        <position position="93"/>
    </location>
    <ligand>
        <name>Ca(2+)</name>
        <dbReference type="ChEBI" id="CHEBI:29108"/>
        <label>1</label>
    </ligand>
</feature>
<feature type="binding site" evidence="15">
    <location>
        <position position="270"/>
    </location>
    <ligand>
        <name>Ca(2+)</name>
        <dbReference type="ChEBI" id="CHEBI:29108"/>
        <label>2</label>
    </ligand>
</feature>
<dbReference type="Gene3D" id="1.10.420.10">
    <property type="entry name" value="Peroxidase, domain 2"/>
    <property type="match status" value="1"/>
</dbReference>
<keyword evidence="10 17" id="KW-1015">Disulfide bond</keyword>
<dbReference type="InterPro" id="IPR019793">
    <property type="entry name" value="Peroxidases_heam-ligand_BS"/>
</dbReference>
<feature type="binding site" evidence="15">
    <location>
        <position position="89"/>
    </location>
    <ligand>
        <name>Ca(2+)</name>
        <dbReference type="ChEBI" id="CHEBI:29108"/>
        <label>1</label>
    </ligand>
</feature>
<dbReference type="Pfam" id="PF00141">
    <property type="entry name" value="peroxidase"/>
    <property type="match status" value="1"/>
</dbReference>
<dbReference type="GO" id="GO:0046872">
    <property type="term" value="F:metal ion binding"/>
    <property type="evidence" value="ECO:0007669"/>
    <property type="project" value="UniProtKB-UniRule"/>
</dbReference>
<feature type="disulfide bond" evidence="17">
    <location>
        <begin position="54"/>
        <end position="135"/>
    </location>
</feature>
<evidence type="ECO:0000259" key="20">
    <source>
        <dbReference type="PROSITE" id="PS50873"/>
    </source>
</evidence>
<dbReference type="GO" id="GO:0020037">
    <property type="term" value="F:heme binding"/>
    <property type="evidence" value="ECO:0007669"/>
    <property type="project" value="UniProtKB-UniRule"/>
</dbReference>
<feature type="binding site" evidence="15">
    <location>
        <position position="86"/>
    </location>
    <ligand>
        <name>Ca(2+)</name>
        <dbReference type="ChEBI" id="CHEBI:29108"/>
        <label>1</label>
    </ligand>
</feature>
<comment type="similarity">
    <text evidence="18">Belongs to the peroxidase family. Classical plant (class III) peroxidase subfamily.</text>
</comment>
<evidence type="ECO:0000256" key="9">
    <source>
        <dbReference type="ARBA" id="ARBA00023004"/>
    </source>
</evidence>
<dbReference type="Proteomes" id="UP000825935">
    <property type="component" value="Chromosome 9"/>
</dbReference>
<dbReference type="InterPro" id="IPR033905">
    <property type="entry name" value="Secretory_peroxidase"/>
</dbReference>
<dbReference type="EMBL" id="CM035414">
    <property type="protein sequence ID" value="KAH7429363.1"/>
    <property type="molecule type" value="Genomic_DNA"/>
</dbReference>
<feature type="binding site" evidence="15">
    <location>
        <position position="265"/>
    </location>
    <ligand>
        <name>Ca(2+)</name>
        <dbReference type="ChEBI" id="CHEBI:29108"/>
        <label>2</label>
    </ligand>
</feature>
<feature type="binding site" evidence="15">
    <location>
        <position position="262"/>
    </location>
    <ligand>
        <name>Ca(2+)</name>
        <dbReference type="ChEBI" id="CHEBI:29108"/>
        <label>2</label>
    </ligand>
</feature>
<dbReference type="GO" id="GO:0042744">
    <property type="term" value="P:hydrogen peroxide catabolic process"/>
    <property type="evidence" value="ECO:0007669"/>
    <property type="project" value="UniProtKB-KW"/>
</dbReference>
<feature type="binding site" evidence="14">
    <location>
        <position position="183"/>
    </location>
    <ligand>
        <name>substrate</name>
    </ligand>
</feature>
<reference evidence="21" key="1">
    <citation type="submission" date="2021-08" db="EMBL/GenBank/DDBJ databases">
        <title>WGS assembly of Ceratopteris richardii.</title>
        <authorList>
            <person name="Marchant D.B."/>
            <person name="Chen G."/>
            <person name="Jenkins J."/>
            <person name="Shu S."/>
            <person name="Leebens-Mack J."/>
            <person name="Grimwood J."/>
            <person name="Schmutz J."/>
            <person name="Soltis P."/>
            <person name="Soltis D."/>
            <person name="Chen Z.-H."/>
        </authorList>
    </citation>
    <scope>NUCLEOTIDE SEQUENCE</scope>
    <source>
        <strain evidence="21">Whitten #5841</strain>
        <tissue evidence="21">Leaf</tissue>
    </source>
</reference>
<dbReference type="PROSITE" id="PS00436">
    <property type="entry name" value="PEROXIDASE_2"/>
    <property type="match status" value="1"/>
</dbReference>
<feature type="binding site" evidence="15">
    <location>
        <position position="95"/>
    </location>
    <ligand>
        <name>Ca(2+)</name>
        <dbReference type="ChEBI" id="CHEBI:29108"/>
        <label>1</label>
    </ligand>
</feature>
<evidence type="ECO:0000256" key="12">
    <source>
        <dbReference type="ARBA" id="ARBA00023324"/>
    </source>
</evidence>
<dbReference type="PANTHER" id="PTHR31388">
    <property type="entry name" value="PEROXIDASE 72-RELATED"/>
    <property type="match status" value="1"/>
</dbReference>
<dbReference type="InterPro" id="IPR000823">
    <property type="entry name" value="Peroxidase_pln"/>
</dbReference>
<comment type="cofactor">
    <cofactor evidence="15 18">
        <name>heme b</name>
        <dbReference type="ChEBI" id="CHEBI:60344"/>
    </cofactor>
    <text evidence="15 18">Binds 1 heme b (iron(II)-protoporphyrin IX) group per subunit.</text>
</comment>
<dbReference type="InterPro" id="IPR019794">
    <property type="entry name" value="Peroxidases_AS"/>
</dbReference>
<feature type="binding site" evidence="15">
    <location>
        <position position="108"/>
    </location>
    <ligand>
        <name>Ca(2+)</name>
        <dbReference type="ChEBI" id="CHEBI:29108"/>
        <label>1</label>
    </ligand>
</feature>
<sequence>MVASEASLSSREHIQARTMARNDNDMKKRASEAGAARFLSTGNPLQFHFYEKSCPNVEKIVRQVVSSAVASEARMAGSLLRLHFHDCFVQGCDASLLLKTIPGVMEGEHEALPNLNSVRGFEVVDAIKAALEQECPGIVSCADILALAARDSVAVSGGPSYPVQLGRRDSLTANRELANKNLPGFNFNVTDLVAGFANVGLSTRDMVALSGGHSIGKARCNTFAARLTPDPQDPTALSSYYSSSLQQQCPAGAASDALVDLDVTTPIQFDNAYYSNLLTNRGLLHSDQVLYSTPGATRDLVSLYAQSNSAFAKDFVAAMLKMGRITPLTGSEGQVRNQCGYVNA</sequence>
<feature type="disulfide bond" evidence="17">
    <location>
        <begin position="141"/>
        <end position="339"/>
    </location>
</feature>
<feature type="domain" description="Plant heme peroxidase family profile" evidence="20">
    <location>
        <begin position="44"/>
        <end position="343"/>
    </location>
</feature>
<comment type="similarity">
    <text evidence="2">Belongs to the peroxidase family. Ascorbate peroxidase subfamily.</text>
</comment>
<dbReference type="CDD" id="cd00693">
    <property type="entry name" value="secretory_peroxidase"/>
    <property type="match status" value="1"/>
</dbReference>
<comment type="cofactor">
    <cofactor evidence="15 18">
        <name>Ca(2+)</name>
        <dbReference type="ChEBI" id="CHEBI:29108"/>
    </cofactor>
    <text evidence="15 18">Binds 2 calcium ions per subunit.</text>
</comment>
<dbReference type="PRINTS" id="PR00461">
    <property type="entry name" value="PLPEROXIDASE"/>
</dbReference>
<evidence type="ECO:0000256" key="7">
    <source>
        <dbReference type="ARBA" id="ARBA00022837"/>
    </source>
</evidence>
<evidence type="ECO:0000256" key="4">
    <source>
        <dbReference type="ARBA" id="ARBA00022559"/>
    </source>
</evidence>
<comment type="catalytic activity">
    <reaction evidence="1 18">
        <text>2 a phenolic donor + H2O2 = 2 a phenolic radical donor + 2 H2O</text>
        <dbReference type="Rhea" id="RHEA:56136"/>
        <dbReference type="ChEBI" id="CHEBI:15377"/>
        <dbReference type="ChEBI" id="CHEBI:16240"/>
        <dbReference type="ChEBI" id="CHEBI:139520"/>
        <dbReference type="ChEBI" id="CHEBI:139521"/>
        <dbReference type="EC" id="1.11.1.7"/>
    </reaction>
</comment>
<feature type="disulfide bond" evidence="17">
    <location>
        <begin position="220"/>
        <end position="249"/>
    </location>
</feature>
<name>A0A8T2U6G0_CERRI</name>
<evidence type="ECO:0000256" key="5">
    <source>
        <dbReference type="ARBA" id="ARBA00022617"/>
    </source>
</evidence>
<keyword evidence="12 18" id="KW-0376">Hydrogen peroxide</keyword>
<keyword evidence="6 15" id="KW-0479">Metal-binding</keyword>
<evidence type="ECO:0000256" key="8">
    <source>
        <dbReference type="ARBA" id="ARBA00023002"/>
    </source>
</evidence>
<evidence type="ECO:0000313" key="21">
    <source>
        <dbReference type="EMBL" id="KAH7429363.1"/>
    </source>
</evidence>
<evidence type="ECO:0000256" key="1">
    <source>
        <dbReference type="ARBA" id="ARBA00000189"/>
    </source>
</evidence>
<dbReference type="PANTHER" id="PTHR31388:SF5">
    <property type="entry name" value="PEROXIDASE"/>
    <property type="match status" value="1"/>
</dbReference>
<evidence type="ECO:0000313" key="22">
    <source>
        <dbReference type="Proteomes" id="UP000825935"/>
    </source>
</evidence>
<evidence type="ECO:0000256" key="14">
    <source>
        <dbReference type="PIRSR" id="PIRSR600823-2"/>
    </source>
</evidence>
<dbReference type="GO" id="GO:0006979">
    <property type="term" value="P:response to oxidative stress"/>
    <property type="evidence" value="ECO:0007669"/>
    <property type="project" value="UniProtKB-UniRule"/>
</dbReference>
<evidence type="ECO:0000256" key="10">
    <source>
        <dbReference type="ARBA" id="ARBA00023157"/>
    </source>
</evidence>
<dbReference type="GO" id="GO:0005576">
    <property type="term" value="C:extracellular region"/>
    <property type="evidence" value="ECO:0007669"/>
    <property type="project" value="UniProtKB-SubCell"/>
</dbReference>
<protein>
    <recommendedName>
        <fullName evidence="3 18">Peroxidase</fullName>
        <ecNumber evidence="3 18">1.11.1.7</ecNumber>
    </recommendedName>
</protein>
<comment type="caution">
    <text evidence="21">The sequence shown here is derived from an EMBL/GenBank/DDBJ whole genome shotgun (WGS) entry which is preliminary data.</text>
</comment>
<keyword evidence="18" id="KW-0964">Secreted</keyword>
<comment type="function">
    <text evidence="18">Removal of H(2)O(2), oxidation of toxic reductants, biosynthesis and degradation of lignin, suberization, auxin catabolism, response to environmental stresses such as wounding, pathogen attack and oxidative stress.</text>
</comment>
<dbReference type="FunFam" id="1.10.520.10:FF:000001">
    <property type="entry name" value="Peroxidase"/>
    <property type="match status" value="1"/>
</dbReference>
<evidence type="ECO:0000256" key="19">
    <source>
        <dbReference type="SAM" id="MobiDB-lite"/>
    </source>
</evidence>
<evidence type="ECO:0000256" key="6">
    <source>
        <dbReference type="ARBA" id="ARBA00022723"/>
    </source>
</evidence>
<evidence type="ECO:0000256" key="11">
    <source>
        <dbReference type="ARBA" id="ARBA00023180"/>
    </source>
</evidence>
<evidence type="ECO:0000256" key="3">
    <source>
        <dbReference type="ARBA" id="ARBA00012313"/>
    </source>
</evidence>
<dbReference type="AlphaFoldDB" id="A0A8T2U6G0"/>
<comment type="subcellular location">
    <subcellularLocation>
        <location evidence="18">Secreted</location>
    </subcellularLocation>
</comment>
<evidence type="ECO:0000256" key="17">
    <source>
        <dbReference type="PIRSR" id="PIRSR600823-5"/>
    </source>
</evidence>
<keyword evidence="11" id="KW-0325">Glycoprotein</keyword>
<keyword evidence="22" id="KW-1185">Reference proteome</keyword>
<evidence type="ECO:0000256" key="15">
    <source>
        <dbReference type="PIRSR" id="PIRSR600823-3"/>
    </source>
</evidence>
<proteinExistence type="inferred from homology"/>
<gene>
    <name evidence="21" type="ORF">KP509_09G043600</name>
</gene>
<dbReference type="SUPFAM" id="SSF48113">
    <property type="entry name" value="Heme-dependent peroxidases"/>
    <property type="match status" value="1"/>
</dbReference>
<dbReference type="InterPro" id="IPR010255">
    <property type="entry name" value="Haem_peroxidase_sf"/>
</dbReference>
<feature type="compositionally biased region" description="Basic and acidic residues" evidence="19">
    <location>
        <begin position="10"/>
        <end position="27"/>
    </location>
</feature>
<feature type="binding site" evidence="15">
    <location>
        <position position="91"/>
    </location>
    <ligand>
        <name>Ca(2+)</name>
        <dbReference type="ChEBI" id="CHEBI:29108"/>
        <label>1</label>
    </ligand>
</feature>
<feature type="active site" description="Proton acceptor" evidence="13">
    <location>
        <position position="85"/>
    </location>
</feature>
<dbReference type="PRINTS" id="PR00458">
    <property type="entry name" value="PEROXIDASE"/>
</dbReference>
<keyword evidence="8 18" id="KW-0560">Oxidoreductase</keyword>
<dbReference type="OrthoDB" id="2113341at2759"/>
<feature type="region of interest" description="Disordered" evidence="19">
    <location>
        <begin position="1"/>
        <end position="27"/>
    </location>
</feature>
<evidence type="ECO:0000256" key="13">
    <source>
        <dbReference type="PIRSR" id="PIRSR600823-1"/>
    </source>
</evidence>